<comment type="similarity">
    <text evidence="8">Belongs to the FGAMS family.</text>
</comment>
<protein>
    <recommendedName>
        <fullName evidence="8">Phosphoribosylformylglycinamidine synthase subunit PurL</fullName>
        <shortName evidence="8">FGAM synthase</shortName>
        <ecNumber evidence="8">6.3.5.3</ecNumber>
    </recommendedName>
    <alternativeName>
        <fullName evidence="8">Formylglycinamide ribonucleotide amidotransferase subunit II</fullName>
        <shortName evidence="8">FGAR amidotransferase II</shortName>
        <shortName evidence="8">FGAR-AT II</shortName>
    </alternativeName>
    <alternativeName>
        <fullName evidence="8">Glutamine amidotransferase PurL</fullName>
    </alternativeName>
    <alternativeName>
        <fullName evidence="8">Phosphoribosylformylglycinamidine synthase subunit II</fullName>
    </alternativeName>
</protein>
<feature type="binding site" evidence="8">
    <location>
        <position position="166"/>
    </location>
    <ligand>
        <name>Mg(2+)</name>
        <dbReference type="ChEBI" id="CHEBI:18420"/>
        <label>2</label>
    </ligand>
</feature>
<evidence type="ECO:0000259" key="11">
    <source>
        <dbReference type="Pfam" id="PF18072"/>
    </source>
</evidence>
<gene>
    <name evidence="8" type="primary">purL</name>
    <name evidence="12" type="ORF">SAMN02745166_02952</name>
</gene>
<feature type="binding site" evidence="8">
    <location>
        <position position="328"/>
    </location>
    <ligand>
        <name>Mg(2+)</name>
        <dbReference type="ChEBI" id="CHEBI:18420"/>
        <label>2</label>
    </ligand>
</feature>
<dbReference type="SUPFAM" id="SSF55326">
    <property type="entry name" value="PurM N-terminal domain-like"/>
    <property type="match status" value="2"/>
</dbReference>
<feature type="binding site" evidence="8">
    <location>
        <position position="140"/>
    </location>
    <ligand>
        <name>ATP</name>
        <dbReference type="ChEBI" id="CHEBI:30616"/>
    </ligand>
</feature>
<evidence type="ECO:0000313" key="13">
    <source>
        <dbReference type="Proteomes" id="UP000190774"/>
    </source>
</evidence>
<feature type="binding site" evidence="8">
    <location>
        <position position="599"/>
    </location>
    <ligand>
        <name>substrate</name>
    </ligand>
</feature>
<comment type="subunit">
    <text evidence="8">Monomer. Part of the FGAM synthase complex composed of 1 PurL, 1 PurQ and 2 PurS subunits.</text>
</comment>
<keyword evidence="4 8" id="KW-0547">Nucleotide-binding</keyword>
<evidence type="ECO:0000256" key="3">
    <source>
        <dbReference type="ARBA" id="ARBA00022723"/>
    </source>
</evidence>
<comment type="subcellular location">
    <subcellularLocation>
        <location evidence="8">Cytoplasm</location>
    </subcellularLocation>
</comment>
<evidence type="ECO:0000256" key="1">
    <source>
        <dbReference type="ARBA" id="ARBA00022490"/>
    </source>
</evidence>
<evidence type="ECO:0000256" key="2">
    <source>
        <dbReference type="ARBA" id="ARBA00022598"/>
    </source>
</evidence>
<dbReference type="HAMAP" id="MF_00420">
    <property type="entry name" value="PurL_2"/>
    <property type="match status" value="1"/>
</dbReference>
<dbReference type="NCBIfam" id="TIGR01736">
    <property type="entry name" value="FGAM_synth_II"/>
    <property type="match status" value="1"/>
</dbReference>
<feature type="binding site" evidence="8">
    <location>
        <begin position="370"/>
        <end position="372"/>
    </location>
    <ligand>
        <name>substrate</name>
    </ligand>
</feature>
<feature type="active site" description="Proton acceptor" evidence="8">
    <location>
        <position position="144"/>
    </location>
</feature>
<feature type="domain" description="PurM-like C-terminal" evidence="10">
    <location>
        <begin position="639"/>
        <end position="763"/>
    </location>
</feature>
<evidence type="ECO:0000256" key="7">
    <source>
        <dbReference type="ARBA" id="ARBA00022842"/>
    </source>
</evidence>
<comment type="function">
    <text evidence="8">Part of the phosphoribosylformylglycinamidine synthase complex involved in the purines biosynthetic pathway. Catalyzes the ATP-dependent conversion of formylglycinamide ribonucleotide (FGAR) and glutamine to yield formylglycinamidine ribonucleotide (FGAM) and glutamate. The FGAM synthase complex is composed of three subunits. PurQ produces an ammonia molecule by converting glutamine to glutamate. PurL transfers the ammonia molecule to FGAR to form FGAM in an ATP-dependent manner. PurS interacts with PurQ and PurL and is thought to assist in the transfer of the ammonia molecule from PurQ to PurL.</text>
</comment>
<dbReference type="PANTHER" id="PTHR43555">
    <property type="entry name" value="PHOSPHORIBOSYLFORMYLGLYCINAMIDINE SYNTHASE SUBUNIT PURL"/>
    <property type="match status" value="1"/>
</dbReference>
<keyword evidence="1 8" id="KW-0963">Cytoplasm</keyword>
<dbReference type="Gene3D" id="3.30.1330.10">
    <property type="entry name" value="PurM-like, N-terminal domain"/>
    <property type="match status" value="2"/>
</dbReference>
<feature type="binding site" evidence="8">
    <location>
        <position position="165"/>
    </location>
    <ligand>
        <name>substrate</name>
    </ligand>
</feature>
<dbReference type="InterPro" id="IPR016188">
    <property type="entry name" value="PurM-like_N"/>
</dbReference>
<dbReference type="Pfam" id="PF02769">
    <property type="entry name" value="AIRS_C"/>
    <property type="match status" value="2"/>
</dbReference>
<dbReference type="Pfam" id="PF18072">
    <property type="entry name" value="FGAR-AT_linker"/>
    <property type="match status" value="1"/>
</dbReference>
<evidence type="ECO:0000259" key="9">
    <source>
        <dbReference type="Pfam" id="PF00586"/>
    </source>
</evidence>
<proteinExistence type="inferred from homology"/>
<evidence type="ECO:0000313" key="12">
    <source>
        <dbReference type="EMBL" id="SKA99483.1"/>
    </source>
</evidence>
<feature type="binding site" evidence="8">
    <location>
        <position position="142"/>
    </location>
    <ligand>
        <name>Mg(2+)</name>
        <dbReference type="ChEBI" id="CHEBI:18420"/>
        <label>1</label>
    </ligand>
</feature>
<feature type="binding site" evidence="8">
    <location>
        <position position="300"/>
    </location>
    <ligand>
        <name>substrate</name>
    </ligand>
</feature>
<dbReference type="Pfam" id="PF00586">
    <property type="entry name" value="AIRS"/>
    <property type="match status" value="2"/>
</dbReference>
<feature type="binding site" evidence="8">
    <location>
        <position position="559"/>
    </location>
    <ligand>
        <name>ATP</name>
        <dbReference type="ChEBI" id="CHEBI:30616"/>
    </ligand>
</feature>
<dbReference type="GO" id="GO:0000287">
    <property type="term" value="F:magnesium ion binding"/>
    <property type="evidence" value="ECO:0007669"/>
    <property type="project" value="UniProtKB-UniRule"/>
</dbReference>
<dbReference type="SUPFAM" id="SSF56042">
    <property type="entry name" value="PurM C-terminal domain-like"/>
    <property type="match status" value="2"/>
</dbReference>
<dbReference type="InterPro" id="IPR036676">
    <property type="entry name" value="PurM-like_C_sf"/>
</dbReference>
<dbReference type="STRING" id="48467.SAMN02745166_02952"/>
<dbReference type="GO" id="GO:0004642">
    <property type="term" value="F:phosphoribosylformylglycinamidine synthase activity"/>
    <property type="evidence" value="ECO:0007669"/>
    <property type="project" value="UniProtKB-UniRule"/>
</dbReference>
<keyword evidence="2 8" id="KW-0436">Ligase</keyword>
<dbReference type="EMBL" id="FUYE01000009">
    <property type="protein sequence ID" value="SKA99483.1"/>
    <property type="molecule type" value="Genomic_DNA"/>
</dbReference>
<dbReference type="Gene3D" id="3.90.650.10">
    <property type="entry name" value="PurM-like C-terminal domain"/>
    <property type="match status" value="2"/>
</dbReference>
<feature type="domain" description="Phosphoribosylformylglycinamidine synthase linker" evidence="11">
    <location>
        <begin position="31"/>
        <end position="77"/>
    </location>
</feature>
<feature type="domain" description="PurM-like N-terminal" evidence="9">
    <location>
        <begin position="124"/>
        <end position="249"/>
    </location>
</feature>
<keyword evidence="13" id="KW-1185">Reference proteome</keyword>
<dbReference type="EC" id="6.3.5.3" evidence="8"/>
<dbReference type="GO" id="GO:0005737">
    <property type="term" value="C:cytoplasm"/>
    <property type="evidence" value="ECO:0007669"/>
    <property type="project" value="UniProtKB-SubCell"/>
</dbReference>
<evidence type="ECO:0000259" key="10">
    <source>
        <dbReference type="Pfam" id="PF02769"/>
    </source>
</evidence>
<accession>A0A1T4YCQ9</accession>
<evidence type="ECO:0000256" key="5">
    <source>
        <dbReference type="ARBA" id="ARBA00022755"/>
    </source>
</evidence>
<dbReference type="RefSeq" id="WP_245846548.1">
    <property type="nucleotide sequence ID" value="NZ_FUYE01000009.1"/>
</dbReference>
<dbReference type="PANTHER" id="PTHR43555:SF1">
    <property type="entry name" value="PHOSPHORIBOSYLFORMYLGLYCINAMIDINE SYNTHASE SUBUNIT PURL"/>
    <property type="match status" value="1"/>
</dbReference>
<dbReference type="Gene3D" id="1.10.8.750">
    <property type="entry name" value="Phosphoribosylformylglycinamidine synthase, linker domain"/>
    <property type="match status" value="1"/>
</dbReference>
<reference evidence="13" key="1">
    <citation type="submission" date="2017-02" db="EMBL/GenBank/DDBJ databases">
        <authorList>
            <person name="Varghese N."/>
            <person name="Submissions S."/>
        </authorList>
    </citation>
    <scope>NUCLEOTIDE SEQUENCE [LARGE SCALE GENOMIC DNA]</scope>
    <source>
        <strain evidence="13">ATCC 700200</strain>
    </source>
</reference>
<keyword evidence="7 8" id="KW-0460">Magnesium</keyword>
<keyword evidence="3 8" id="KW-0479">Metal-binding</keyword>
<evidence type="ECO:0000256" key="4">
    <source>
        <dbReference type="ARBA" id="ARBA00022741"/>
    </source>
</evidence>
<dbReference type="CDD" id="cd02204">
    <property type="entry name" value="PurL_repeat2"/>
    <property type="match status" value="1"/>
</dbReference>
<dbReference type="InterPro" id="IPR010918">
    <property type="entry name" value="PurM-like_C_dom"/>
</dbReference>
<dbReference type="GO" id="GO:0006189">
    <property type="term" value="P:'de novo' IMP biosynthetic process"/>
    <property type="evidence" value="ECO:0007669"/>
    <property type="project" value="UniProtKB-UniRule"/>
</dbReference>
<keyword evidence="6 8" id="KW-0067">ATP-binding</keyword>
<comment type="catalytic activity">
    <reaction evidence="8">
        <text>N(2)-formyl-N(1)-(5-phospho-beta-D-ribosyl)glycinamide + L-glutamine + ATP + H2O = 2-formamido-N(1)-(5-O-phospho-beta-D-ribosyl)acetamidine + L-glutamate + ADP + phosphate + H(+)</text>
        <dbReference type="Rhea" id="RHEA:17129"/>
        <dbReference type="ChEBI" id="CHEBI:15377"/>
        <dbReference type="ChEBI" id="CHEBI:15378"/>
        <dbReference type="ChEBI" id="CHEBI:29985"/>
        <dbReference type="ChEBI" id="CHEBI:30616"/>
        <dbReference type="ChEBI" id="CHEBI:43474"/>
        <dbReference type="ChEBI" id="CHEBI:58359"/>
        <dbReference type="ChEBI" id="CHEBI:147286"/>
        <dbReference type="ChEBI" id="CHEBI:147287"/>
        <dbReference type="ChEBI" id="CHEBI:456216"/>
        <dbReference type="EC" id="6.3.5.3"/>
    </reaction>
</comment>
<keyword evidence="5 8" id="KW-0658">Purine biosynthesis</keyword>
<name>A0A1T4YCQ9_9BACT</name>
<dbReference type="InterPro" id="IPR041609">
    <property type="entry name" value="PurL_linker"/>
</dbReference>
<evidence type="ECO:0000256" key="8">
    <source>
        <dbReference type="HAMAP-Rule" id="MF_00420"/>
    </source>
</evidence>
<evidence type="ECO:0000256" key="6">
    <source>
        <dbReference type="ARBA" id="ARBA00022840"/>
    </source>
</evidence>
<dbReference type="InterPro" id="IPR036921">
    <property type="entry name" value="PurM-like_N_sf"/>
</dbReference>
<sequence>MQASLSSAPRTERAVYRTIPVRELSADQLLDLSKKMKLSLSKADMAVVQQIFNEEGRDPTDVELEVIAQTWSEHCKHRIFNAKISHTLNGQEETVDSLFKTYIRSVTEKIMEQKPDFVLSAFVDNAGFVKLDDDKAVCLKVETHNHPSAIEPYAGANTGLGGVIRDILGAGKGAKPVASLDVFCFGPPDTKQEDLKAKDVIHPLGVMRGVVRGVRDYGNRMGIPTVNGAIQFDDTFIYNPLVFCGTAGVIPIKDIAKEVKPGHLLIAAGGRTGKDGLKGATFSSAELTTDSHEEDQTAVQIGNPIEEKKVADFVLAAREAGLIEFVTDCGAGGFSSAAGEMLSEVGGEVWLENCPLKEPGLESWQVFISESQERMVLAIEEHNLAALQQIADTWQTEIFVLAKADGNKRLKVWHHGEAVCDLPVEKLHGAPRREMKAHWRQPESVNPKVTVRPESWTQVLKTVLGDFSIVSREPIIREYDHEVQGNTVLKPLAGAAGDAPQDGSVIKVDGSQQLVALSCALLPEWGKTDPHAMGRACVDECVRQLVAMGANPERIAILDNFCMGNPDSEKELGALVECTKGMAESALAYGAPFVSGKDSFYNYFITDEGPVSIPVTLLVSGFGVVEDASHVIGSSLRRAGSKLAIFGSKTTPGLRGSVFAKYTQGAGLNGAPTWSESETWANYGKYYELVKKGAILATHDLSEGGLAVALAEFAFSGKGGIKVELENFPATKDCTMAEILFGETPGRFLIEVAPEHVEAVKAAGGVIIGESTGERWLHVTNRGTTLIDASVADLKPIWQGGLVQYY</sequence>
<comment type="pathway">
    <text evidence="8">Purine metabolism; IMP biosynthesis via de novo pathway; 5-amino-1-(5-phospho-D-ribosyl)imidazole from N(2)-formyl-N(1)-(5-phospho-D-ribosyl)glycinamide: step 1/2.</text>
</comment>
<dbReference type="UniPathway" id="UPA00074">
    <property type="reaction ID" value="UER00128"/>
</dbReference>
<feature type="binding site" evidence="8">
    <location>
        <position position="596"/>
    </location>
    <ligand>
        <name>ATP</name>
        <dbReference type="ChEBI" id="CHEBI:30616"/>
    </ligand>
</feature>
<feature type="domain" description="PurM-like N-terminal" evidence="9">
    <location>
        <begin position="502"/>
        <end position="606"/>
    </location>
</feature>
<feature type="domain" description="PurM-like C-terminal" evidence="10">
    <location>
        <begin position="260"/>
        <end position="413"/>
    </location>
</feature>
<organism evidence="12 13">
    <name type="scientific">Prosthecobacter debontii</name>
    <dbReference type="NCBI Taxonomy" id="48467"/>
    <lineage>
        <taxon>Bacteria</taxon>
        <taxon>Pseudomonadati</taxon>
        <taxon>Verrucomicrobiota</taxon>
        <taxon>Verrucomicrobiia</taxon>
        <taxon>Verrucomicrobiales</taxon>
        <taxon>Verrucomicrobiaceae</taxon>
        <taxon>Prosthecobacter</taxon>
    </lineage>
</organism>
<dbReference type="CDD" id="cd02203">
    <property type="entry name" value="PurL_repeat1"/>
    <property type="match status" value="1"/>
</dbReference>
<feature type="active site" evidence="8">
    <location>
        <position position="74"/>
    </location>
</feature>
<dbReference type="GO" id="GO:0005524">
    <property type="term" value="F:ATP binding"/>
    <property type="evidence" value="ECO:0007669"/>
    <property type="project" value="UniProtKB-UniRule"/>
</dbReference>
<dbReference type="AlphaFoldDB" id="A0A1T4YCQ9"/>
<comment type="caution">
    <text evidence="8">Lacks conserved residue(s) required for the propagation of feature annotation.</text>
</comment>
<dbReference type="Proteomes" id="UP000190774">
    <property type="component" value="Unassembled WGS sequence"/>
</dbReference>
<dbReference type="InterPro" id="IPR010074">
    <property type="entry name" value="PRibForGlyAmidine_synth_PurL"/>
</dbReference>